<name>A0A6J5NJ96_9CAUD</name>
<dbReference type="EMBL" id="LR796670">
    <property type="protein sequence ID" value="CAB4159429.1"/>
    <property type="molecule type" value="Genomic_DNA"/>
</dbReference>
<accession>A0A6J5NJ96</accession>
<gene>
    <name evidence="1" type="ORF">UFOVP699_165</name>
</gene>
<sequence length="107" mass="12308">MPEFIQYRDEDGQEFVIPELVMLDEETTEDFLDRERDSISRAVALAAMLLVEFDLKVVPTFAVEGLEVVFSLNRDDAAYSVDQCIAYFTEIEDYEKCAKLLNVKSKL</sequence>
<evidence type="ECO:0000313" key="1">
    <source>
        <dbReference type="EMBL" id="CAB4159429.1"/>
    </source>
</evidence>
<reference evidence="1" key="1">
    <citation type="submission" date="2020-04" db="EMBL/GenBank/DDBJ databases">
        <authorList>
            <person name="Chiriac C."/>
            <person name="Salcher M."/>
            <person name="Ghai R."/>
            <person name="Kavagutti S V."/>
        </authorList>
    </citation>
    <scope>NUCLEOTIDE SEQUENCE</scope>
</reference>
<proteinExistence type="predicted"/>
<protein>
    <submittedName>
        <fullName evidence="1">Uncharacterized protein</fullName>
    </submittedName>
</protein>
<organism evidence="1">
    <name type="scientific">uncultured Caudovirales phage</name>
    <dbReference type="NCBI Taxonomy" id="2100421"/>
    <lineage>
        <taxon>Viruses</taxon>
        <taxon>Duplodnaviria</taxon>
        <taxon>Heunggongvirae</taxon>
        <taxon>Uroviricota</taxon>
        <taxon>Caudoviricetes</taxon>
        <taxon>Peduoviridae</taxon>
        <taxon>Maltschvirus</taxon>
        <taxon>Maltschvirus maltsch</taxon>
    </lineage>
</organism>